<evidence type="ECO:0000259" key="6">
    <source>
        <dbReference type="PROSITE" id="PS50048"/>
    </source>
</evidence>
<reference evidence="7 8" key="1">
    <citation type="journal article" date="2023" name="Res Sq">
        <title>Genomic and morphological characterization of Knufia obscura isolated from the Mars 2020 spacecraft assembly facility.</title>
        <authorList>
            <person name="Chander A.M."/>
            <person name="Teixeira M.M."/>
            <person name="Singh N.K."/>
            <person name="Williams M.P."/>
            <person name="Parker C.W."/>
            <person name="Leo P."/>
            <person name="Stajich J.E."/>
            <person name="Torok T."/>
            <person name="Tighe S."/>
            <person name="Mason C.E."/>
            <person name="Venkateswaran K."/>
        </authorList>
    </citation>
    <scope>NUCLEOTIDE SEQUENCE [LARGE SCALE GENOMIC DNA]</scope>
    <source>
        <strain evidence="7 8">CCFEE 5817</strain>
    </source>
</reference>
<evidence type="ECO:0000256" key="5">
    <source>
        <dbReference type="SAM" id="MobiDB-lite"/>
    </source>
</evidence>
<keyword evidence="1" id="KW-0805">Transcription regulation</keyword>
<feature type="compositionally biased region" description="Polar residues" evidence="5">
    <location>
        <begin position="41"/>
        <end position="52"/>
    </location>
</feature>
<evidence type="ECO:0000313" key="8">
    <source>
        <dbReference type="Proteomes" id="UP001334248"/>
    </source>
</evidence>
<feature type="region of interest" description="Disordered" evidence="5">
    <location>
        <begin position="908"/>
        <end position="955"/>
    </location>
</feature>
<dbReference type="CDD" id="cd12148">
    <property type="entry name" value="fungal_TF_MHR"/>
    <property type="match status" value="1"/>
</dbReference>
<evidence type="ECO:0000313" key="7">
    <source>
        <dbReference type="EMBL" id="KAK5936768.1"/>
    </source>
</evidence>
<dbReference type="SMART" id="SM00066">
    <property type="entry name" value="GAL4"/>
    <property type="match status" value="1"/>
</dbReference>
<feature type="compositionally biased region" description="Pro residues" evidence="5">
    <location>
        <begin position="75"/>
        <end position="99"/>
    </location>
</feature>
<dbReference type="InterPro" id="IPR001138">
    <property type="entry name" value="Zn2Cys6_DnaBD"/>
</dbReference>
<evidence type="ECO:0000256" key="3">
    <source>
        <dbReference type="ARBA" id="ARBA00023163"/>
    </source>
</evidence>
<dbReference type="EMBL" id="JAVHJV010000023">
    <property type="protein sequence ID" value="KAK5936768.1"/>
    <property type="molecule type" value="Genomic_DNA"/>
</dbReference>
<keyword evidence="3" id="KW-0804">Transcription</keyword>
<feature type="compositionally biased region" description="Basic and acidic residues" evidence="5">
    <location>
        <begin position="331"/>
        <end position="343"/>
    </location>
</feature>
<feature type="region of interest" description="Disordered" evidence="5">
    <location>
        <begin position="1"/>
        <end position="163"/>
    </location>
</feature>
<dbReference type="Pfam" id="PF00172">
    <property type="entry name" value="Zn_clus"/>
    <property type="match status" value="1"/>
</dbReference>
<name>A0ABR0R8Z5_9EURO</name>
<organism evidence="7 8">
    <name type="scientific">Knufia obscura</name>
    <dbReference type="NCBI Taxonomy" id="1635080"/>
    <lineage>
        <taxon>Eukaryota</taxon>
        <taxon>Fungi</taxon>
        <taxon>Dikarya</taxon>
        <taxon>Ascomycota</taxon>
        <taxon>Pezizomycotina</taxon>
        <taxon>Eurotiomycetes</taxon>
        <taxon>Chaetothyriomycetidae</taxon>
        <taxon>Chaetothyriales</taxon>
        <taxon>Trichomeriaceae</taxon>
        <taxon>Knufia</taxon>
    </lineage>
</organism>
<feature type="region of interest" description="Disordered" evidence="5">
    <location>
        <begin position="626"/>
        <end position="657"/>
    </location>
</feature>
<sequence>MTNGTLSMDEPGDPRFKRERHVAYGQPLPLHMPPADALQLHNYNHPTPQGAQMPQPWDPAPLPYHDASDHKSPPTDAPPPHHPSYPPLPNSPPPPPPTSQTPTYTLDPTYSRQNSASGPPRSPFSVPPPHYSQAVNCAPPPDNYYYRQHYGNRPAHAPSESPVNAPQSAVYVQTTSHAMMPGQPQAQGSAPGYLPAFHSAGPPPTPHDWGPPPGGWYQQQRRKPVRAAQACDSCRQRKAKCDEGRPECTHCRENELSCTYRDVPPQKSERQMLQMSEKVGQLNDRLDSHIKSVDDKLNILLNTVQSLVDRRTVETKGPGSVPMSKTASRPHTKEEASSDHSVHFRGHETITAGFIQNSRFAVDQAHNTEGSSSNEKKKRKRVSASALLEWPAISELVPKDILASYVLEGEAERGLLRLYGCGEGDDKGDGHEGVVASAAASSSSGRMDEEASTLSPSGVWGTGPLPHGEDNQRAIYDRPGGVTANGELLLDKEAVDTYVKSYLGRMYILHPFLDKKVLRKMVNVFKKKYSWDDDNNANPLAQSVGVGRKRKRESSQSPHSTTGDLHTIPHYNSVRQRIRSNPPIEHSVSNAIVLLVMALGQICAYDKPLPGPPKSSSIASNVKTTVPQPQLGYSDLPTLGRPPSSAPQSPSTPHINGLPMGLAGSNLHGKNIDVIPGLAYFAKAANILGELPGGVDVSHVQANLLAGLYMGQLARVIPSHWYIANACRACMILIESSEFKEKKMSRERRNLINFAFWSCLQLESDILAEIDLPPSGIVATEGDMAFEIPDDLTVADPEAKGYVPGTKDPTADHYSNQIQLRRTINDAVDHIYNSSRESEKPSKAIISTITESLASWRELMRERLDWDWEEDKFESTDINLARMRGKYYGAKYLINRPALQYALNLAGSGTPMSQTSESPIGGGAQPEYTSPPMLYHGEPPSSRKVGETRPSAQAAEQPLEPWILDACTQCIDAAIKSTTAFDKVPGRLVITNILGTAHAQFGNVLVLAATFNSPDPRLRSLVSEEELRELLTRTIRFLDDKASISLALGKDAQILRHVQNELFPHRNVTTFYSSSANSSFSCHR</sequence>
<feature type="compositionally biased region" description="Pro residues" evidence="5">
    <location>
        <begin position="120"/>
        <end position="130"/>
    </location>
</feature>
<dbReference type="RefSeq" id="XP_064724858.1">
    <property type="nucleotide sequence ID" value="XM_064879419.1"/>
</dbReference>
<feature type="region of interest" description="Disordered" evidence="5">
    <location>
        <begin position="428"/>
        <end position="466"/>
    </location>
</feature>
<proteinExistence type="predicted"/>
<evidence type="ECO:0000256" key="4">
    <source>
        <dbReference type="ARBA" id="ARBA00023242"/>
    </source>
</evidence>
<dbReference type="InterPro" id="IPR053181">
    <property type="entry name" value="EcdB-like_regulator"/>
</dbReference>
<gene>
    <name evidence="7" type="ORF">PMZ80_011031</name>
</gene>
<feature type="domain" description="Zn(2)-C6 fungal-type" evidence="6">
    <location>
        <begin position="230"/>
        <end position="260"/>
    </location>
</feature>
<dbReference type="PANTHER" id="PTHR47785">
    <property type="entry name" value="ZN(II)2CYS6 TRANSCRIPTION FACTOR (EUROFUNG)-RELATED-RELATED"/>
    <property type="match status" value="1"/>
</dbReference>
<dbReference type="InterPro" id="IPR036864">
    <property type="entry name" value="Zn2-C6_fun-type_DNA-bd_sf"/>
</dbReference>
<dbReference type="Proteomes" id="UP001334248">
    <property type="component" value="Unassembled WGS sequence"/>
</dbReference>
<keyword evidence="2" id="KW-0238">DNA-binding</keyword>
<accession>A0ABR0R8Z5</accession>
<feature type="region of interest" description="Disordered" evidence="5">
    <location>
        <begin position="536"/>
        <end position="570"/>
    </location>
</feature>
<feature type="region of interest" description="Disordered" evidence="5">
    <location>
        <begin position="311"/>
        <end position="343"/>
    </location>
</feature>
<feature type="compositionally biased region" description="Polar residues" evidence="5">
    <location>
        <begin position="104"/>
        <end position="116"/>
    </location>
</feature>
<evidence type="ECO:0000256" key="2">
    <source>
        <dbReference type="ARBA" id="ARBA00023125"/>
    </source>
</evidence>
<dbReference type="Gene3D" id="4.10.240.10">
    <property type="entry name" value="Zn(2)-C6 fungal-type DNA-binding domain"/>
    <property type="match status" value="1"/>
</dbReference>
<feature type="compositionally biased region" description="Polar residues" evidence="5">
    <location>
        <begin position="555"/>
        <end position="564"/>
    </location>
</feature>
<protein>
    <recommendedName>
        <fullName evidence="6">Zn(2)-C6 fungal-type domain-containing protein</fullName>
    </recommendedName>
</protein>
<dbReference type="GeneID" id="90004480"/>
<dbReference type="CDD" id="cd00067">
    <property type="entry name" value="GAL4"/>
    <property type="match status" value="1"/>
</dbReference>
<dbReference type="PROSITE" id="PS50048">
    <property type="entry name" value="ZN2_CY6_FUNGAL_2"/>
    <property type="match status" value="1"/>
</dbReference>
<dbReference type="PANTHER" id="PTHR47785:SF4">
    <property type="entry name" value="ZN(II)2CYS6 TRANSCRIPTION FACTOR (EUROFUNG)"/>
    <property type="match status" value="1"/>
</dbReference>
<comment type="caution">
    <text evidence="7">The sequence shown here is derived from an EMBL/GenBank/DDBJ whole genome shotgun (WGS) entry which is preliminary data.</text>
</comment>
<evidence type="ECO:0000256" key="1">
    <source>
        <dbReference type="ARBA" id="ARBA00023015"/>
    </source>
</evidence>
<keyword evidence="8" id="KW-1185">Reference proteome</keyword>
<dbReference type="SUPFAM" id="SSF57701">
    <property type="entry name" value="Zn2/Cys6 DNA-binding domain"/>
    <property type="match status" value="1"/>
</dbReference>
<dbReference type="PROSITE" id="PS00463">
    <property type="entry name" value="ZN2_CY6_FUNGAL_1"/>
    <property type="match status" value="1"/>
</dbReference>
<keyword evidence="4" id="KW-0539">Nucleus</keyword>
<feature type="compositionally biased region" description="Low complexity" evidence="5">
    <location>
        <begin position="642"/>
        <end position="653"/>
    </location>
</feature>